<name>A0A8C3FTE1_CHRPI</name>
<dbReference type="GO" id="GO:0043240">
    <property type="term" value="C:Fanconi anaemia nuclear complex"/>
    <property type="evidence" value="ECO:0007669"/>
    <property type="project" value="InterPro"/>
</dbReference>
<reference evidence="1" key="1">
    <citation type="submission" date="2025-08" db="UniProtKB">
        <authorList>
            <consortium name="Ensembl"/>
        </authorList>
    </citation>
    <scope>IDENTIFICATION</scope>
</reference>
<accession>A0A8C3FTE1</accession>
<organism evidence="1 2">
    <name type="scientific">Chrysemys picta bellii</name>
    <name type="common">Western painted turtle</name>
    <name type="synonym">Emys bellii</name>
    <dbReference type="NCBI Taxonomy" id="8478"/>
    <lineage>
        <taxon>Eukaryota</taxon>
        <taxon>Metazoa</taxon>
        <taxon>Chordata</taxon>
        <taxon>Craniata</taxon>
        <taxon>Vertebrata</taxon>
        <taxon>Euteleostomi</taxon>
        <taxon>Archelosauria</taxon>
        <taxon>Testudinata</taxon>
        <taxon>Testudines</taxon>
        <taxon>Cryptodira</taxon>
        <taxon>Durocryptodira</taxon>
        <taxon>Testudinoidea</taxon>
        <taxon>Emydidae</taxon>
        <taxon>Chrysemys</taxon>
    </lineage>
</organism>
<dbReference type="Proteomes" id="UP000694380">
    <property type="component" value="Unplaced"/>
</dbReference>
<evidence type="ECO:0000313" key="1">
    <source>
        <dbReference type="Ensembl" id="ENSCPBP00000013966.1"/>
    </source>
</evidence>
<dbReference type="OMA" id="RVHHAVI"/>
<dbReference type="InterPro" id="IPR029251">
    <property type="entry name" value="Faap100"/>
</dbReference>
<dbReference type="OrthoDB" id="6495021at2759"/>
<dbReference type="PANTHER" id="PTHR14890">
    <property type="entry name" value="FANCONI ANEMIA CORE COMPLEX-ASSOCIATED PROTEIN 100"/>
    <property type="match status" value="1"/>
</dbReference>
<protein>
    <submittedName>
        <fullName evidence="1">FA core complex associated protein 100</fullName>
    </submittedName>
</protein>
<dbReference type="PANTHER" id="PTHR14890:SF1">
    <property type="entry name" value="FANCONI ANEMIA CORE COMPLEX-ASSOCIATED PROTEIN 100"/>
    <property type="match status" value="1"/>
</dbReference>
<dbReference type="AlphaFoldDB" id="A0A8C3FTE1"/>
<dbReference type="Pfam" id="PF15146">
    <property type="entry name" value="FANCAA"/>
    <property type="match status" value="1"/>
</dbReference>
<dbReference type="GO" id="GO:0000785">
    <property type="term" value="C:chromatin"/>
    <property type="evidence" value="ECO:0007669"/>
    <property type="project" value="Ensembl"/>
</dbReference>
<gene>
    <name evidence="1" type="primary">FAAP100</name>
</gene>
<sequence>MGPPLPITLSVPSPQAGTGCPSGRRMAHVGHKVDYLAGFCCPVGGLAAGKPRVLCHENQVYLSNGSEFVYVYDQEGKVLKAIYRFPDQVWHVELLPLRRQLYILCAGNGIYCVSLDQQSRLMKQTDGDGKEDACPSSVFPVDTDACVVPDVTLCTFTLLNDVLVTLSQAQGQWWMKLHVLLDPDQESQPCRQISQVGFSTCDQTGDDGDALSSHFLPVLCCASAPGTAGPGEGLWCSGGFTLEEPLFSLLFGIDAAMLDSPMILCGFPDGQLCCVPLKALNSSETVDACSEVAGQAPPVKILHHLEEPVVFIGALRTEHKAPDDPDDQQLFGDSGCDCVVVVGHYGKMVAMKAERGEEAKVPEVREYYLQGPILCAACGGGSRMYYSTHSDISAVDLDWVSNASDPESIDNTAYVLPPVLSPASLSICSVVALSLSSRASEGDSELLALSAKGRLMSCDLCSPDDAHPVRLTPEKAGQRIKELLSGIGNASERVSFLKKAVDQKNRALTSLNQVMNVSAALLSNQDGRKPVTCTVTASWSRLLLRDTWAISCVLENWSECSLEQGWTLCVQLFTSSCAFDEDSVDSATTFTFPIDQLLPGSKREVTLPLGSAEGPKLELPLTVSCALFYSLREILDSASDSYESLDDLLPDDSPGLSPDKEGICLPLSKCTIDILQCLRLDDSTVPGAPPSIATLSDPVETFLKVSRVQSDPSSVEVSDQLLPKALGDEYLPPSVASIKVSSELLKNALKSFCEGAPLCCAALRWLLAENAAAAPLRSQDVSAVRGLAPRGGEVQLLVREVAVNNLCPAGPIQAVEILMQSPSLAEMCRVHQAVIRRIQQTLVLEQAAQGSGPPDLRMQYLCQIQANHEMLLKDVQALRDRLCLGDDASATAEKLLHVYRQLRNPSLILL</sequence>
<dbReference type="GO" id="GO:0005654">
    <property type="term" value="C:nucleoplasm"/>
    <property type="evidence" value="ECO:0007669"/>
    <property type="project" value="Ensembl"/>
</dbReference>
<dbReference type="Ensembl" id="ENSCPBT00000016559.1">
    <property type="protein sequence ID" value="ENSCPBP00000013966.1"/>
    <property type="gene ID" value="ENSCPBG00000010399.1"/>
</dbReference>
<dbReference type="GO" id="GO:0036297">
    <property type="term" value="P:interstrand cross-link repair"/>
    <property type="evidence" value="ECO:0007669"/>
    <property type="project" value="InterPro"/>
</dbReference>
<reference evidence="1" key="2">
    <citation type="submission" date="2025-09" db="UniProtKB">
        <authorList>
            <consortium name="Ensembl"/>
        </authorList>
    </citation>
    <scope>IDENTIFICATION</scope>
</reference>
<dbReference type="GeneTree" id="ENSGT00390000016682"/>
<dbReference type="SUPFAM" id="SSF69322">
    <property type="entry name" value="Tricorn protease domain 2"/>
    <property type="match status" value="1"/>
</dbReference>
<proteinExistence type="predicted"/>
<evidence type="ECO:0000313" key="2">
    <source>
        <dbReference type="Proteomes" id="UP000694380"/>
    </source>
</evidence>
<dbReference type="GO" id="GO:0005829">
    <property type="term" value="C:cytosol"/>
    <property type="evidence" value="ECO:0007669"/>
    <property type="project" value="Ensembl"/>
</dbReference>
<keyword evidence="2" id="KW-1185">Reference proteome</keyword>